<keyword evidence="7 12" id="KW-0326">Glycosidase</keyword>
<evidence type="ECO:0000256" key="6">
    <source>
        <dbReference type="ARBA" id="ARBA00023211"/>
    </source>
</evidence>
<dbReference type="SUPFAM" id="SSF51735">
    <property type="entry name" value="NAD(P)-binding Rossmann-fold domains"/>
    <property type="match status" value="1"/>
</dbReference>
<keyword evidence="3 10" id="KW-0479">Metal-binding</keyword>
<keyword evidence="10" id="KW-0408">Iron</keyword>
<feature type="site" description="Increases basicity of active site Tyr" evidence="11">
    <location>
        <position position="110"/>
    </location>
</feature>
<feature type="binding site" evidence="9">
    <location>
        <position position="148"/>
    </location>
    <ligand>
        <name>substrate</name>
    </ligand>
</feature>
<name>A0A212KGN3_9FIRM</name>
<keyword evidence="6 10" id="KW-0464">Manganese</keyword>
<dbReference type="PANTHER" id="PTHR32092">
    <property type="entry name" value="6-PHOSPHO-BETA-GLUCOSIDASE-RELATED"/>
    <property type="match status" value="1"/>
</dbReference>
<dbReference type="Gene3D" id="3.40.50.720">
    <property type="entry name" value="NAD(P)-binding Rossmann-like Domain"/>
    <property type="match status" value="1"/>
</dbReference>
<dbReference type="InterPro" id="IPR036291">
    <property type="entry name" value="NAD(P)-bd_dom_sf"/>
</dbReference>
<dbReference type="PRINTS" id="PR00732">
    <property type="entry name" value="GLHYDRLASE4"/>
</dbReference>
<protein>
    <submittedName>
        <fullName evidence="14">Phospho-alpha-glucosidase PagL</fullName>
        <ecNumber evidence="14">3.2.1.-</ecNumber>
    </submittedName>
</protein>
<evidence type="ECO:0000256" key="4">
    <source>
        <dbReference type="ARBA" id="ARBA00022801"/>
    </source>
</evidence>
<evidence type="ECO:0000256" key="10">
    <source>
        <dbReference type="PIRSR" id="PIRSR601088-3"/>
    </source>
</evidence>
<sequence>MKKEYTISIVGGGSRYTPGILRMLVGEKDRFPLKKITLYDNEPGRQAKVGQYGEILLREFYPECDIVWTTDPREAFDGVDFAFMQIRAGRLKMREQDEKIALKHGCVGQETCGAGGFAYGMRSVPAVADIIRDIRKYAPEAWVLNYSNPAAIVAEATKRIFKDDFRIINICDMPIGIMGFYAKALGKDPGELEPRYFGLNHFGWFTKVLDKKTGEDYLPKLREIFKKPLPVLGEVHQLDSSWMETFQFMSTMVSDYEDFLPNTYLQYYLYPQHMVSHENPEYTRANEVMDGNERLTFEGLDDIIAKGTLKGTEQETGESIADGHASYIVDLANAIANNTGEIFLCMTENTGIVSNLTEGMMVEVPCRIGASGVEPLNVGEIPTFQKGLLENQYAYEKLTVDACLEGSYKKAWNALTLNRCVNDTQLAKAILDDYIAANKEYWPELK</sequence>
<dbReference type="EMBL" id="FLUN01000001">
    <property type="protein sequence ID" value="SBW10778.1"/>
    <property type="molecule type" value="Genomic_DNA"/>
</dbReference>
<feature type="binding site" evidence="9">
    <location>
        <position position="94"/>
    </location>
    <ligand>
        <name>substrate</name>
    </ligand>
</feature>
<comment type="cofactor">
    <cofactor evidence="12">
        <name>NAD(+)</name>
        <dbReference type="ChEBI" id="CHEBI:57540"/>
    </cofactor>
    <text evidence="12">Binds 1 NAD(+) per subunit.</text>
</comment>
<dbReference type="Gene3D" id="3.90.110.10">
    <property type="entry name" value="Lactate dehydrogenase/glycoside hydrolase, family 4, C-terminal"/>
    <property type="match status" value="1"/>
</dbReference>
<keyword evidence="10" id="KW-0170">Cobalt</keyword>
<proteinExistence type="inferred from homology"/>
<feature type="binding site" evidence="10">
    <location>
        <position position="171"/>
    </location>
    <ligand>
        <name>Mn(2+)</name>
        <dbReference type="ChEBI" id="CHEBI:29035"/>
    </ligand>
</feature>
<dbReference type="GO" id="GO:0005975">
    <property type="term" value="P:carbohydrate metabolic process"/>
    <property type="evidence" value="ECO:0007669"/>
    <property type="project" value="InterPro"/>
</dbReference>
<dbReference type="SUPFAM" id="SSF56327">
    <property type="entry name" value="LDH C-terminal domain-like"/>
    <property type="match status" value="1"/>
</dbReference>
<evidence type="ECO:0000256" key="8">
    <source>
        <dbReference type="PIRSR" id="PIRSR601088-1"/>
    </source>
</evidence>
<dbReference type="Pfam" id="PF02056">
    <property type="entry name" value="Glyco_hydro_4"/>
    <property type="match status" value="1"/>
</dbReference>
<evidence type="ECO:0000259" key="13">
    <source>
        <dbReference type="Pfam" id="PF11975"/>
    </source>
</evidence>
<dbReference type="InterPro" id="IPR015955">
    <property type="entry name" value="Lactate_DH/Glyco_Ohase_4_C"/>
</dbReference>
<dbReference type="EC" id="3.2.1.-" evidence="14"/>
<dbReference type="CDD" id="cd05298">
    <property type="entry name" value="GH4_GlvA_pagL_like"/>
    <property type="match status" value="1"/>
</dbReference>
<evidence type="ECO:0000256" key="11">
    <source>
        <dbReference type="PIRSR" id="PIRSR601088-4"/>
    </source>
</evidence>
<evidence type="ECO:0000256" key="5">
    <source>
        <dbReference type="ARBA" id="ARBA00023027"/>
    </source>
</evidence>
<dbReference type="AlphaFoldDB" id="A0A212KGN3"/>
<keyword evidence="10" id="KW-0533">Nickel</keyword>
<evidence type="ECO:0000313" key="14">
    <source>
        <dbReference type="EMBL" id="SBW10778.1"/>
    </source>
</evidence>
<dbReference type="Pfam" id="PF11975">
    <property type="entry name" value="Glyco_hydro_4C"/>
    <property type="match status" value="1"/>
</dbReference>
<feature type="active site" description="Proton donor" evidence="8">
    <location>
        <position position="172"/>
    </location>
</feature>
<evidence type="ECO:0000256" key="7">
    <source>
        <dbReference type="ARBA" id="ARBA00023295"/>
    </source>
</evidence>
<gene>
    <name evidence="14" type="primary">pagL</name>
    <name evidence="14" type="ORF">KL86CLO1_13051</name>
</gene>
<feature type="active site" description="Proton acceptor" evidence="8">
    <location>
        <position position="264"/>
    </location>
</feature>
<dbReference type="GO" id="GO:0046872">
    <property type="term" value="F:metal ion binding"/>
    <property type="evidence" value="ECO:0007669"/>
    <property type="project" value="UniProtKB-KW"/>
</dbReference>
<evidence type="ECO:0000256" key="2">
    <source>
        <dbReference type="ARBA" id="ARBA00011881"/>
    </source>
</evidence>
<comment type="subunit">
    <text evidence="2">Homotetramer.</text>
</comment>
<evidence type="ECO:0000256" key="9">
    <source>
        <dbReference type="PIRSR" id="PIRSR601088-2"/>
    </source>
</evidence>
<dbReference type="InterPro" id="IPR001088">
    <property type="entry name" value="Glyco_hydro_4"/>
</dbReference>
<comment type="similarity">
    <text evidence="1 12">Belongs to the glycosyl hydrolase 4 family.</text>
</comment>
<organism evidence="14">
    <name type="scientific">uncultured Eubacteriales bacterium</name>
    <dbReference type="NCBI Taxonomy" id="172733"/>
    <lineage>
        <taxon>Bacteria</taxon>
        <taxon>Bacillati</taxon>
        <taxon>Bacillota</taxon>
        <taxon>Clostridia</taxon>
        <taxon>Eubacteriales</taxon>
        <taxon>environmental samples</taxon>
    </lineage>
</organism>
<evidence type="ECO:0000256" key="3">
    <source>
        <dbReference type="ARBA" id="ARBA00022723"/>
    </source>
</evidence>
<evidence type="ECO:0000256" key="1">
    <source>
        <dbReference type="ARBA" id="ARBA00010141"/>
    </source>
</evidence>
<keyword evidence="4 12" id="KW-0378">Hydrolase</keyword>
<dbReference type="InterPro" id="IPR019802">
    <property type="entry name" value="GlycHydrolase_4_CS"/>
</dbReference>
<feature type="domain" description="Glycosyl hydrolase family 4 C-terminal" evidence="13">
    <location>
        <begin position="196"/>
        <end position="421"/>
    </location>
</feature>
<feature type="binding site" evidence="9">
    <location>
        <position position="284"/>
    </location>
    <ligand>
        <name>substrate</name>
    </ligand>
</feature>
<keyword evidence="5 12" id="KW-0520">NAD</keyword>
<dbReference type="GO" id="GO:0004553">
    <property type="term" value="F:hydrolase activity, hydrolyzing O-glycosyl compounds"/>
    <property type="evidence" value="ECO:0007669"/>
    <property type="project" value="InterPro"/>
</dbReference>
<reference evidence="14" key="1">
    <citation type="submission" date="2016-04" db="EMBL/GenBank/DDBJ databases">
        <authorList>
            <person name="Evans L.H."/>
            <person name="Alamgir A."/>
            <person name="Owens N."/>
            <person name="Weber N.D."/>
            <person name="Virtaneva K."/>
            <person name="Barbian K."/>
            <person name="Babar A."/>
            <person name="Rosenke K."/>
        </authorList>
    </citation>
    <scope>NUCLEOTIDE SEQUENCE</scope>
    <source>
        <strain evidence="14">86</strain>
    </source>
</reference>
<evidence type="ECO:0000256" key="12">
    <source>
        <dbReference type="RuleBase" id="RU361152"/>
    </source>
</evidence>
<dbReference type="PANTHER" id="PTHR32092:SF14">
    <property type="entry name" value="MALTOSE-6'-PHOSPHATE GLUCOSIDASE"/>
    <property type="match status" value="1"/>
</dbReference>
<feature type="binding site" evidence="10">
    <location>
        <position position="201"/>
    </location>
    <ligand>
        <name>Mn(2+)</name>
        <dbReference type="ChEBI" id="CHEBI:29035"/>
    </ligand>
</feature>
<accession>A0A212KGN3</accession>
<dbReference type="GO" id="GO:0016616">
    <property type="term" value="F:oxidoreductase activity, acting on the CH-OH group of donors, NAD or NADP as acceptor"/>
    <property type="evidence" value="ECO:0007669"/>
    <property type="project" value="InterPro"/>
</dbReference>
<dbReference type="InterPro" id="IPR022616">
    <property type="entry name" value="Glyco_hydro_4_C"/>
</dbReference>
<dbReference type="PROSITE" id="PS01324">
    <property type="entry name" value="GLYCOSYL_HYDROL_F4"/>
    <property type="match status" value="1"/>
</dbReference>